<keyword evidence="1" id="KW-0694">RNA-binding</keyword>
<gene>
    <name evidence="3" type="primary">Mo04096</name>
    <name evidence="3" type="ORF">E5Q_04096</name>
</gene>
<evidence type="ECO:0008006" key="5">
    <source>
        <dbReference type="Google" id="ProtNLM"/>
    </source>
</evidence>
<proteinExistence type="inferred from homology"/>
<organism evidence="3 4">
    <name type="scientific">Mixia osmundae (strain CBS 9802 / IAM 14324 / JCM 22182 / KY 12970)</name>
    <dbReference type="NCBI Taxonomy" id="764103"/>
    <lineage>
        <taxon>Eukaryota</taxon>
        <taxon>Fungi</taxon>
        <taxon>Dikarya</taxon>
        <taxon>Basidiomycota</taxon>
        <taxon>Pucciniomycotina</taxon>
        <taxon>Mixiomycetes</taxon>
        <taxon>Mixiales</taxon>
        <taxon>Mixiaceae</taxon>
        <taxon>Mixia</taxon>
    </lineage>
</organism>
<dbReference type="STRING" id="764103.G7E3K8"/>
<dbReference type="OrthoDB" id="590761at2759"/>
<dbReference type="GO" id="GO:0003743">
    <property type="term" value="F:translation initiation factor activity"/>
    <property type="evidence" value="ECO:0007669"/>
    <property type="project" value="UniProtKB-KW"/>
</dbReference>
<dbReference type="OMA" id="GEANLIC"/>
<dbReference type="InterPro" id="IPR001040">
    <property type="entry name" value="TIF_eIF_4E"/>
</dbReference>
<dbReference type="RefSeq" id="XP_014568005.1">
    <property type="nucleotide sequence ID" value="XM_014712519.1"/>
</dbReference>
<feature type="compositionally biased region" description="Polar residues" evidence="2">
    <location>
        <begin position="167"/>
        <end position="181"/>
    </location>
</feature>
<feature type="compositionally biased region" description="Polar residues" evidence="2">
    <location>
        <begin position="431"/>
        <end position="444"/>
    </location>
</feature>
<comment type="caution">
    <text evidence="3">The sequence shown here is derived from an EMBL/GenBank/DDBJ whole genome shotgun (WGS) entry which is preliminary data.</text>
</comment>
<protein>
    <recommendedName>
        <fullName evidence="5">Translation initiation factor eIF4e</fullName>
    </recommendedName>
</protein>
<sequence>MRRTPSLADLTQALSLAKPDFRAKAEAATMSPVAASRLHLPPSVLTRQRNGSCSSVGSSVCDSSSDCSVQGKPLLSPVTASQPHTDATLQPYQAVRAGDEARDGRIGLGRGADAPVYIRPDATDSKSDAELMPPPPVPYPTGRSRPSLASFGRSVSMNVAGRADPVQRSSAATLRNRTSMPSLPKITLPKGPHPLEHSWTLYSDSPSERAAAGQERRASGTTQSFEAGLRKIGTFDTIESFAQHFNWLKPPSKLSIDSNVYLFKNDIKPQWEDASNSQGGKFIIRPAGSNLGLLDIVWRDIALACVGEMLDGEANLICGAIVSLRGAPAGHRVQVWVRDRHKSQELDTVRHGINAALNCHQQVVIAFMPHKTSGHAAPSKLDGSPAHAKSNKMRAVSSPTANGRVALGSLAPNRLQEQAVQRRASSDRTTQHAPRSPRQQSSLR</sequence>
<dbReference type="InterPro" id="IPR023398">
    <property type="entry name" value="TIF_eIF4e-like"/>
</dbReference>
<feature type="region of interest" description="Disordered" evidence="2">
    <location>
        <begin position="103"/>
        <end position="190"/>
    </location>
</feature>
<reference evidence="3 4" key="2">
    <citation type="journal article" date="2012" name="Open Biol.">
        <title>Characteristics of nucleosomes and linker DNA regions on the genome of the basidiomycete Mixia osmundae revealed by mono- and dinucleosome mapping.</title>
        <authorList>
            <person name="Nishida H."/>
            <person name="Kondo S."/>
            <person name="Matsumoto T."/>
            <person name="Suzuki Y."/>
            <person name="Yoshikawa H."/>
            <person name="Taylor T.D."/>
            <person name="Sugiyama J."/>
        </authorList>
    </citation>
    <scope>NUCLEOTIDE SEQUENCE [LARGE SCALE GENOMIC DNA]</scope>
    <source>
        <strain evidence="4">CBS 9802 / IAM 14324 / JCM 22182 / KY 12970</strain>
    </source>
</reference>
<dbReference type="GO" id="GO:0000340">
    <property type="term" value="F:RNA 7-methylguanosine cap binding"/>
    <property type="evidence" value="ECO:0007669"/>
    <property type="project" value="TreeGrafter"/>
</dbReference>
<dbReference type="Proteomes" id="UP000009131">
    <property type="component" value="Unassembled WGS sequence"/>
</dbReference>
<comment type="similarity">
    <text evidence="1">Belongs to the eukaryotic initiation factor 4E family.</text>
</comment>
<feature type="region of interest" description="Disordered" evidence="2">
    <location>
        <begin position="374"/>
        <end position="444"/>
    </location>
</feature>
<evidence type="ECO:0000313" key="4">
    <source>
        <dbReference type="Proteomes" id="UP000009131"/>
    </source>
</evidence>
<dbReference type="PANTHER" id="PTHR11960">
    <property type="entry name" value="EUKARYOTIC TRANSLATION INITIATION FACTOR 4E RELATED"/>
    <property type="match status" value="1"/>
</dbReference>
<evidence type="ECO:0000256" key="2">
    <source>
        <dbReference type="SAM" id="MobiDB-lite"/>
    </source>
</evidence>
<keyword evidence="1" id="KW-0648">Protein biosynthesis</keyword>
<reference evidence="3 4" key="1">
    <citation type="journal article" date="2011" name="J. Gen. Appl. Microbiol.">
        <title>Draft genome sequencing of the enigmatic basidiomycete Mixia osmundae.</title>
        <authorList>
            <person name="Nishida H."/>
            <person name="Nagatsuka Y."/>
            <person name="Sugiyama J."/>
        </authorList>
    </citation>
    <scope>NUCLEOTIDE SEQUENCE [LARGE SCALE GENOMIC DNA]</scope>
    <source>
        <strain evidence="4">CBS 9802 / IAM 14324 / JCM 22182 / KY 12970</strain>
    </source>
</reference>
<dbReference type="Pfam" id="PF01652">
    <property type="entry name" value="IF4E"/>
    <property type="match status" value="1"/>
</dbReference>
<dbReference type="HOGENOM" id="CLU_616893_0_0_1"/>
<dbReference type="AlphaFoldDB" id="G7E3K8"/>
<dbReference type="PANTHER" id="PTHR11960:SF73">
    <property type="entry name" value="TRANSLATION INITIATION FACTOR 4E, PUTATIVE-RELATED"/>
    <property type="match status" value="1"/>
</dbReference>
<evidence type="ECO:0000313" key="3">
    <source>
        <dbReference type="EMBL" id="GAA97418.1"/>
    </source>
</evidence>
<accession>G7E3K8</accession>
<dbReference type="EMBL" id="BABT02000119">
    <property type="protein sequence ID" value="GAA97418.1"/>
    <property type="molecule type" value="Genomic_DNA"/>
</dbReference>
<evidence type="ECO:0000256" key="1">
    <source>
        <dbReference type="RuleBase" id="RU004374"/>
    </source>
</evidence>
<dbReference type="GO" id="GO:0016281">
    <property type="term" value="C:eukaryotic translation initiation factor 4F complex"/>
    <property type="evidence" value="ECO:0007669"/>
    <property type="project" value="TreeGrafter"/>
</dbReference>
<dbReference type="SUPFAM" id="SSF55418">
    <property type="entry name" value="eIF4e-like"/>
    <property type="match status" value="1"/>
</dbReference>
<keyword evidence="4" id="KW-1185">Reference proteome</keyword>
<dbReference type="InParanoid" id="G7E3K8"/>
<keyword evidence="1" id="KW-0396">Initiation factor</keyword>
<dbReference type="Gene3D" id="3.30.760.10">
    <property type="entry name" value="RNA Cap, Translation Initiation Factor Eif4e"/>
    <property type="match status" value="1"/>
</dbReference>
<name>G7E3K8_MIXOS</name>
<dbReference type="eggNOG" id="KOG1670">
    <property type="taxonomic scope" value="Eukaryota"/>
</dbReference>